<keyword evidence="1" id="KW-0732">Signal</keyword>
<reference evidence="2" key="2">
    <citation type="submission" date="2025-08" db="UniProtKB">
        <authorList>
            <consortium name="Ensembl"/>
        </authorList>
    </citation>
    <scope>IDENTIFICATION</scope>
</reference>
<feature type="chain" id="PRO_5032292411" evidence="1">
    <location>
        <begin position="22"/>
        <end position="54"/>
    </location>
</feature>
<dbReference type="Ensembl" id="ENSFALT00000032454.1">
    <property type="protein sequence ID" value="ENSFALP00000029439.1"/>
    <property type="gene ID" value="ENSFALG00000025111.1"/>
</dbReference>
<reference evidence="2" key="3">
    <citation type="submission" date="2025-09" db="UniProtKB">
        <authorList>
            <consortium name="Ensembl"/>
        </authorList>
    </citation>
    <scope>IDENTIFICATION</scope>
</reference>
<evidence type="ECO:0000313" key="3">
    <source>
        <dbReference type="Proteomes" id="UP000016665"/>
    </source>
</evidence>
<evidence type="ECO:0000256" key="1">
    <source>
        <dbReference type="SAM" id="SignalP"/>
    </source>
</evidence>
<name>A0A803W383_FICAL</name>
<dbReference type="AlphaFoldDB" id="A0A803W383"/>
<protein>
    <submittedName>
        <fullName evidence="2">Uncharacterized protein</fullName>
    </submittedName>
</protein>
<feature type="signal peptide" evidence="1">
    <location>
        <begin position="1"/>
        <end position="21"/>
    </location>
</feature>
<accession>A0A803W383</accession>
<sequence length="54" mass="6215">MLRARSSSLFFVAHSILKVWGTLLQRPWWWQASECCTLCFQEQRPPGAGKEGYG</sequence>
<proteinExistence type="predicted"/>
<evidence type="ECO:0000313" key="2">
    <source>
        <dbReference type="Ensembl" id="ENSFALP00000029439.1"/>
    </source>
</evidence>
<keyword evidence="3" id="KW-1185">Reference proteome</keyword>
<organism evidence="2 3">
    <name type="scientific">Ficedula albicollis</name>
    <name type="common">Collared flycatcher</name>
    <name type="synonym">Muscicapa albicollis</name>
    <dbReference type="NCBI Taxonomy" id="59894"/>
    <lineage>
        <taxon>Eukaryota</taxon>
        <taxon>Metazoa</taxon>
        <taxon>Chordata</taxon>
        <taxon>Craniata</taxon>
        <taxon>Vertebrata</taxon>
        <taxon>Euteleostomi</taxon>
        <taxon>Archelosauria</taxon>
        <taxon>Archosauria</taxon>
        <taxon>Dinosauria</taxon>
        <taxon>Saurischia</taxon>
        <taxon>Theropoda</taxon>
        <taxon>Coelurosauria</taxon>
        <taxon>Aves</taxon>
        <taxon>Neognathae</taxon>
        <taxon>Neoaves</taxon>
        <taxon>Telluraves</taxon>
        <taxon>Australaves</taxon>
        <taxon>Passeriformes</taxon>
        <taxon>Muscicapidae</taxon>
        <taxon>Ficedula</taxon>
    </lineage>
</organism>
<reference evidence="2 3" key="1">
    <citation type="journal article" date="2012" name="Nature">
        <title>The genomic landscape of species divergence in Ficedula flycatchers.</title>
        <authorList>
            <person name="Ellegren H."/>
            <person name="Smeds L."/>
            <person name="Burri R."/>
            <person name="Olason P.I."/>
            <person name="Backstrom N."/>
            <person name="Kawakami T."/>
            <person name="Kunstner A."/>
            <person name="Makinen H."/>
            <person name="Nadachowska-Brzyska K."/>
            <person name="Qvarnstrom A."/>
            <person name="Uebbing S."/>
            <person name="Wolf J.B."/>
        </authorList>
    </citation>
    <scope>NUCLEOTIDE SEQUENCE [LARGE SCALE GENOMIC DNA]</scope>
</reference>
<dbReference type="Proteomes" id="UP000016665">
    <property type="component" value="Chromosome 1A"/>
</dbReference>